<feature type="compositionally biased region" description="Low complexity" evidence="1">
    <location>
        <begin position="64"/>
        <end position="83"/>
    </location>
</feature>
<sequence length="98" mass="10053">MVPVSFSSASKKRAVIDRLLSYVASHGSAIVTDAGRSGRAHSRAATSTATTATTASTRTRRLLAHGTAAGRSTGAGSATSAAARSHRSRHWPRTTCSS</sequence>
<feature type="region of interest" description="Disordered" evidence="1">
    <location>
        <begin position="33"/>
        <end position="98"/>
    </location>
</feature>
<protein>
    <submittedName>
        <fullName evidence="2">Uncharacterized protein</fullName>
    </submittedName>
</protein>
<dbReference type="EMBL" id="CP016793">
    <property type="protein sequence ID" value="ANZ41031.1"/>
    <property type="molecule type" value="Genomic_DNA"/>
</dbReference>
<organism evidence="2 3">
    <name type="scientific">Lentzea guizhouensis</name>
    <dbReference type="NCBI Taxonomy" id="1586287"/>
    <lineage>
        <taxon>Bacteria</taxon>
        <taxon>Bacillati</taxon>
        <taxon>Actinomycetota</taxon>
        <taxon>Actinomycetes</taxon>
        <taxon>Pseudonocardiales</taxon>
        <taxon>Pseudonocardiaceae</taxon>
        <taxon>Lentzea</taxon>
    </lineage>
</organism>
<dbReference type="AlphaFoldDB" id="A0A1B2HTI0"/>
<proteinExistence type="predicted"/>
<keyword evidence="3" id="KW-1185">Reference proteome</keyword>
<dbReference type="KEGG" id="led:BBK82_38695"/>
<dbReference type="Proteomes" id="UP000093053">
    <property type="component" value="Chromosome"/>
</dbReference>
<name>A0A1B2HTI0_9PSEU</name>
<gene>
    <name evidence="2" type="ORF">BBK82_38695</name>
</gene>
<evidence type="ECO:0000313" key="2">
    <source>
        <dbReference type="EMBL" id="ANZ41031.1"/>
    </source>
</evidence>
<evidence type="ECO:0000256" key="1">
    <source>
        <dbReference type="SAM" id="MobiDB-lite"/>
    </source>
</evidence>
<accession>A0A1B2HTI0</accession>
<feature type="compositionally biased region" description="Low complexity" evidence="1">
    <location>
        <begin position="43"/>
        <end position="57"/>
    </location>
</feature>
<reference evidence="2 3" key="1">
    <citation type="submission" date="2016-07" db="EMBL/GenBank/DDBJ databases">
        <title>Complete genome sequence of the Lentzea guizhouensis DHS C013.</title>
        <authorList>
            <person name="Cao C."/>
        </authorList>
    </citation>
    <scope>NUCLEOTIDE SEQUENCE [LARGE SCALE GENOMIC DNA]</scope>
    <source>
        <strain evidence="2 3">DHS C013</strain>
    </source>
</reference>
<evidence type="ECO:0000313" key="3">
    <source>
        <dbReference type="Proteomes" id="UP000093053"/>
    </source>
</evidence>